<keyword evidence="3" id="KW-0863">Zinc-finger</keyword>
<evidence type="ECO:0000259" key="7">
    <source>
        <dbReference type="Pfam" id="PF05699"/>
    </source>
</evidence>
<dbReference type="STRING" id="2163413.A0A4P6XPD5"/>
<evidence type="ECO:0000313" key="9">
    <source>
        <dbReference type="Proteomes" id="UP000292447"/>
    </source>
</evidence>
<accession>A0A4P6XPD5</accession>
<organism evidence="8 9">
    <name type="scientific">Metschnikowia aff. pulcherrima</name>
    <dbReference type="NCBI Taxonomy" id="2163413"/>
    <lineage>
        <taxon>Eukaryota</taxon>
        <taxon>Fungi</taxon>
        <taxon>Dikarya</taxon>
        <taxon>Ascomycota</taxon>
        <taxon>Saccharomycotina</taxon>
        <taxon>Pichiomycetes</taxon>
        <taxon>Metschnikowiaceae</taxon>
        <taxon>Metschnikowia</taxon>
    </lineage>
</organism>
<comment type="subcellular location">
    <subcellularLocation>
        <location evidence="1">Nucleus</location>
    </subcellularLocation>
</comment>
<evidence type="ECO:0000256" key="6">
    <source>
        <dbReference type="SAM" id="MobiDB-lite"/>
    </source>
</evidence>
<reference evidence="9" key="1">
    <citation type="submission" date="2019-03" db="EMBL/GenBank/DDBJ databases">
        <title>Snf2 controls pulcherriminic acid biosynthesis and connects pigmentation and antifungal activity of the yeast Metschnikowia pulcherrima.</title>
        <authorList>
            <person name="Gore-Lloyd D."/>
            <person name="Sumann I."/>
            <person name="Brachmann A.O."/>
            <person name="Schneeberger K."/>
            <person name="Ortiz-Merino R.A."/>
            <person name="Moreno-Beltran M."/>
            <person name="Schlaefli M."/>
            <person name="Kirner P."/>
            <person name="Santos Kron A."/>
            <person name="Wolfe K.H."/>
            <person name="Piel J."/>
            <person name="Ahrens C.H."/>
            <person name="Henk D."/>
            <person name="Freimoser F.M."/>
        </authorList>
    </citation>
    <scope>NUCLEOTIDE SEQUENCE [LARGE SCALE GENOMIC DNA]</scope>
    <source>
        <strain evidence="9">APC 1.2</strain>
    </source>
</reference>
<name>A0A4P6XPD5_9ASCO</name>
<dbReference type="GO" id="GO:0008270">
    <property type="term" value="F:zinc ion binding"/>
    <property type="evidence" value="ECO:0007669"/>
    <property type="project" value="UniProtKB-KW"/>
</dbReference>
<evidence type="ECO:0000256" key="4">
    <source>
        <dbReference type="ARBA" id="ARBA00022833"/>
    </source>
</evidence>
<evidence type="ECO:0000256" key="1">
    <source>
        <dbReference type="ARBA" id="ARBA00004123"/>
    </source>
</evidence>
<protein>
    <submittedName>
        <fullName evidence="8">HAT family C-terminal dimerization region</fullName>
    </submittedName>
</protein>
<dbReference type="InterPro" id="IPR012337">
    <property type="entry name" value="RNaseH-like_sf"/>
</dbReference>
<keyword evidence="2" id="KW-0479">Metal-binding</keyword>
<evidence type="ECO:0000313" key="8">
    <source>
        <dbReference type="EMBL" id="QBM88515.1"/>
    </source>
</evidence>
<dbReference type="InterPro" id="IPR008906">
    <property type="entry name" value="HATC_C_dom"/>
</dbReference>
<evidence type="ECO:0000256" key="3">
    <source>
        <dbReference type="ARBA" id="ARBA00022771"/>
    </source>
</evidence>
<dbReference type="Proteomes" id="UP000292447">
    <property type="component" value="Chromosome III"/>
</dbReference>
<gene>
    <name evidence="8" type="primary">MPUL0C04860</name>
    <name evidence="8" type="ORF">METSCH_C04860</name>
</gene>
<keyword evidence="5" id="KW-0539">Nucleus</keyword>
<feature type="region of interest" description="Disordered" evidence="6">
    <location>
        <begin position="1"/>
        <end position="22"/>
    </location>
</feature>
<feature type="domain" description="HAT C-terminal dimerisation" evidence="7">
    <location>
        <begin position="536"/>
        <end position="589"/>
    </location>
</feature>
<evidence type="ECO:0000256" key="5">
    <source>
        <dbReference type="ARBA" id="ARBA00023242"/>
    </source>
</evidence>
<dbReference type="InterPro" id="IPR052035">
    <property type="entry name" value="ZnF_BED_domain_contain"/>
</dbReference>
<dbReference type="PANTHER" id="PTHR46481">
    <property type="entry name" value="ZINC FINGER BED DOMAIN-CONTAINING PROTEIN 4"/>
    <property type="match status" value="1"/>
</dbReference>
<sequence length="648" mass="74411">MDESQDPGLPFCNSPDLDDFSEGEDDSNYLICLQQLFEPDEFDSDFFQALRLKFLLEEDNLPPTTGDFSELQQLLNHARPSEDPLLPEVSRETVGDELTSTYNLEKKRLKDQLDKLKGRVAITLDLWKSDNSLDILGVQLQSHDENLRLQNHVIGFEVLNLEASYSGEELYGVLKNVLKDYGITKRLISITSNNTPPVNSLVKRYSNEIMEDHTPFGFDGDIRCVGHVLNSIAGVVLNYTFFEPNKPNETRDKITEIEKVYPDHVRAVKNTAEIVFCLIDGVRDTAALRNAFAGINAKSSEKEKGSSPQTHVRDNEARWLSTFRTLQRFLYFREEFLLLLDLVKVQPKSSQKDYDLKSLSISEFDWDYIVTVEHILSIIDFRMKKLQNNSFQTAGLTMPYMAQLLKNIEEINTLEFKKSQPLLALGLLDACAEILKYYDIRGNTIEPLKHLYLATVLDPRLKLKTFKNLCFSETIIDAVEKYFYEIFHIYKREHNKNKRVPSHTNKKRKVDYHIQNVSRYDKDIFTVEDLSADDSEIRVYLSEMQLGPECDIGQYYRQRRGVLPILFEMAKDYLCIPAMSEPVESLFPQVKCMVADKGHNAVPGLIKMVAILKSRGLFVEPTCDFIDHDDDDDDGSVVETIHQASSDE</sequence>
<dbReference type="GO" id="GO:0046983">
    <property type="term" value="F:protein dimerization activity"/>
    <property type="evidence" value="ECO:0007669"/>
    <property type="project" value="InterPro"/>
</dbReference>
<keyword evidence="4" id="KW-0862">Zinc</keyword>
<dbReference type="AlphaFoldDB" id="A0A4P6XPD5"/>
<keyword evidence="9" id="KW-1185">Reference proteome</keyword>
<dbReference type="SUPFAM" id="SSF53098">
    <property type="entry name" value="Ribonuclease H-like"/>
    <property type="match status" value="1"/>
</dbReference>
<dbReference type="Pfam" id="PF05699">
    <property type="entry name" value="Dimer_Tnp_hAT"/>
    <property type="match status" value="1"/>
</dbReference>
<evidence type="ECO:0000256" key="2">
    <source>
        <dbReference type="ARBA" id="ARBA00022723"/>
    </source>
</evidence>
<dbReference type="EMBL" id="CP034458">
    <property type="protein sequence ID" value="QBM88515.1"/>
    <property type="molecule type" value="Genomic_DNA"/>
</dbReference>
<dbReference type="GO" id="GO:0005634">
    <property type="term" value="C:nucleus"/>
    <property type="evidence" value="ECO:0007669"/>
    <property type="project" value="UniProtKB-SubCell"/>
</dbReference>
<dbReference type="PANTHER" id="PTHR46481:SF10">
    <property type="entry name" value="ZINC FINGER BED DOMAIN-CONTAINING PROTEIN 39"/>
    <property type="match status" value="1"/>
</dbReference>
<proteinExistence type="predicted"/>